<name>A0A2K0THP3_9HYPO</name>
<proteinExistence type="inferred from homology"/>
<dbReference type="Pfam" id="PF01370">
    <property type="entry name" value="Epimerase"/>
    <property type="match status" value="1"/>
</dbReference>
<dbReference type="InterPro" id="IPR001509">
    <property type="entry name" value="Epimerase_deHydtase"/>
</dbReference>
<dbReference type="Proteomes" id="UP000236546">
    <property type="component" value="Unassembled WGS sequence"/>
</dbReference>
<dbReference type="AlphaFoldDB" id="A0A2K0THP3"/>
<feature type="domain" description="NAD-dependent epimerase/dehydratase" evidence="3">
    <location>
        <begin position="14"/>
        <end position="268"/>
    </location>
</feature>
<dbReference type="PANTHER" id="PTHR10366">
    <property type="entry name" value="NAD DEPENDENT EPIMERASE/DEHYDRATASE"/>
    <property type="match status" value="1"/>
</dbReference>
<comment type="similarity">
    <text evidence="2">Belongs to the NAD(P)-dependent epimerase/dehydratase family. Dihydroflavonol-4-reductase subfamily.</text>
</comment>
<dbReference type="InterPro" id="IPR036291">
    <property type="entry name" value="NAD(P)-bd_dom_sf"/>
</dbReference>
<evidence type="ECO:0000256" key="2">
    <source>
        <dbReference type="ARBA" id="ARBA00023445"/>
    </source>
</evidence>
<evidence type="ECO:0000313" key="5">
    <source>
        <dbReference type="Proteomes" id="UP000236546"/>
    </source>
</evidence>
<organism evidence="4 5">
    <name type="scientific">Trichoderma gamsii</name>
    <dbReference type="NCBI Taxonomy" id="398673"/>
    <lineage>
        <taxon>Eukaryota</taxon>
        <taxon>Fungi</taxon>
        <taxon>Dikarya</taxon>
        <taxon>Ascomycota</taxon>
        <taxon>Pezizomycotina</taxon>
        <taxon>Sordariomycetes</taxon>
        <taxon>Hypocreomycetidae</taxon>
        <taxon>Hypocreales</taxon>
        <taxon>Hypocreaceae</taxon>
        <taxon>Trichoderma</taxon>
    </lineage>
</organism>
<dbReference type="SUPFAM" id="SSF51735">
    <property type="entry name" value="NAD(P)-binding Rossmann-fold domains"/>
    <property type="match status" value="1"/>
</dbReference>
<dbReference type="InterPro" id="IPR050425">
    <property type="entry name" value="NAD(P)_dehydrat-like"/>
</dbReference>
<dbReference type="Gene3D" id="3.40.50.720">
    <property type="entry name" value="NAD(P)-binding Rossmann-like Domain"/>
    <property type="match status" value="1"/>
</dbReference>
<dbReference type="OrthoDB" id="2735536at2759"/>
<dbReference type="EMBL" id="MTYH01000026">
    <property type="protein sequence ID" value="PNP45043.1"/>
    <property type="molecule type" value="Genomic_DNA"/>
</dbReference>
<sequence>MAPKIYAIPKGSLILVTGANSYIGSHIIDLLLELGYNVRGTVRSPKPWLNELFEKKFGNNRFETAIIPVLEKEGALDDTMSGVSGIVHVATDTSLNPDANEVIPNVIKGVQNILGAASKQLSVKRFVLTSSSSAAYFANPSQEVIITEETWNEVALQAAYSSSTPPEQKPFIVYAASKLESERTAWSWFKNSQPKFEMNTVVPCMNIGQILSPNIQASTMGITRKLLENDDTAFKLLPSQSYVDVRDTARLHVIALLDPAVTSERIFACGVPYKWTDVVAIFRKARPYRQVPNPPKDDALDLSVVKPGKRAEELLESFYGKSGWTKLEDSLLAAIVDIE</sequence>
<evidence type="ECO:0000256" key="1">
    <source>
        <dbReference type="ARBA" id="ARBA00023002"/>
    </source>
</evidence>
<reference evidence="4 5" key="1">
    <citation type="submission" date="2017-02" db="EMBL/GenBank/DDBJ databases">
        <title>Genomes of Trichoderma spp. with biocontrol activity.</title>
        <authorList>
            <person name="Gardiner D."/>
            <person name="Kazan K."/>
            <person name="Vos C."/>
            <person name="Harvey P."/>
        </authorList>
    </citation>
    <scope>NUCLEOTIDE SEQUENCE [LARGE SCALE GENOMIC DNA]</scope>
    <source>
        <strain evidence="4 5">A5MH</strain>
    </source>
</reference>
<keyword evidence="1" id="KW-0560">Oxidoreductase</keyword>
<accession>A0A2K0THP3</accession>
<evidence type="ECO:0000313" key="4">
    <source>
        <dbReference type="EMBL" id="PNP45043.1"/>
    </source>
</evidence>
<protein>
    <recommendedName>
        <fullName evidence="3">NAD-dependent epimerase/dehydratase domain-containing protein</fullName>
    </recommendedName>
</protein>
<dbReference type="GO" id="GO:0016616">
    <property type="term" value="F:oxidoreductase activity, acting on the CH-OH group of donors, NAD or NADP as acceptor"/>
    <property type="evidence" value="ECO:0007669"/>
    <property type="project" value="TreeGrafter"/>
</dbReference>
<evidence type="ECO:0000259" key="3">
    <source>
        <dbReference type="Pfam" id="PF01370"/>
    </source>
</evidence>
<dbReference type="PANTHER" id="PTHR10366:SF562">
    <property type="entry name" value="ALDEHYDE REDUCTASE II (AFU_ORTHOLOGUE AFUA_1G11360)"/>
    <property type="match status" value="1"/>
</dbReference>
<comment type="caution">
    <text evidence="4">The sequence shown here is derived from an EMBL/GenBank/DDBJ whole genome shotgun (WGS) entry which is preliminary data.</text>
</comment>
<gene>
    <name evidence="4" type="ORF">TGAMA5MH_03092</name>
</gene>